<organism evidence="1 2">
    <name type="scientific">Peronosclerospora sorghi</name>
    <dbReference type="NCBI Taxonomy" id="230839"/>
    <lineage>
        <taxon>Eukaryota</taxon>
        <taxon>Sar</taxon>
        <taxon>Stramenopiles</taxon>
        <taxon>Oomycota</taxon>
        <taxon>Peronosporomycetes</taxon>
        <taxon>Peronosporales</taxon>
        <taxon>Peronosporaceae</taxon>
        <taxon>Peronosclerospora</taxon>
    </lineage>
</organism>
<keyword evidence="2" id="KW-1185">Reference proteome</keyword>
<reference evidence="1 2" key="1">
    <citation type="journal article" date="2022" name="bioRxiv">
        <title>The genome of the oomycete Peronosclerospora sorghi, a cosmopolitan pathogen of maize and sorghum, is inflated with dispersed pseudogenes.</title>
        <authorList>
            <person name="Fletcher K."/>
            <person name="Martin F."/>
            <person name="Isakeit T."/>
            <person name="Cavanaugh K."/>
            <person name="Magill C."/>
            <person name="Michelmore R."/>
        </authorList>
    </citation>
    <scope>NUCLEOTIDE SEQUENCE [LARGE SCALE GENOMIC DNA]</scope>
    <source>
        <strain evidence="1">P6</strain>
    </source>
</reference>
<dbReference type="Proteomes" id="UP001163321">
    <property type="component" value="Chromosome 6"/>
</dbReference>
<evidence type="ECO:0000313" key="2">
    <source>
        <dbReference type="Proteomes" id="UP001163321"/>
    </source>
</evidence>
<accession>A0ACC0VV64</accession>
<dbReference type="EMBL" id="CM047585">
    <property type="protein sequence ID" value="KAI9909845.1"/>
    <property type="molecule type" value="Genomic_DNA"/>
</dbReference>
<evidence type="ECO:0000313" key="1">
    <source>
        <dbReference type="EMBL" id="KAI9909845.1"/>
    </source>
</evidence>
<protein>
    <submittedName>
        <fullName evidence="1">Uncharacterized protein</fullName>
    </submittedName>
</protein>
<gene>
    <name evidence="1" type="ORF">PsorP6_011069</name>
</gene>
<name>A0ACC0VV64_9STRA</name>
<proteinExistence type="predicted"/>
<comment type="caution">
    <text evidence="1">The sequence shown here is derived from an EMBL/GenBank/DDBJ whole genome shotgun (WGS) entry which is preliminary data.</text>
</comment>
<sequence length="309" mass="36112">MTMVRDILMHMDRTYVTQKRKLPDSVRDRLRTFLLLSIERERHGELIYRDLIQNTLRMSVDLGVHSNAVYENDFESYFLDTTLDFYRAEAHVMLDVATCPEYLEKGDQRLNEEGARVVHYLNPSTVSKLKTIVETQLIKNQAKALVKMEHSGCVALFRDGKTQALRRMYSLFRRAPSTLPEISYCVLQYIKPTGEELVKTQLSPETALDASHFVEKLLALRENFVGFLSDWIIQRIFKYFVELLKGPSFCNDGVPRSCSLFRVIQGISSYCWVRDTWQKVQLHKVVLIYKTKIDWATLIRRALRWKNCG</sequence>